<dbReference type="EMBL" id="AZMM01002499">
    <property type="protein sequence ID" value="ETJ43497.1"/>
    <property type="molecule type" value="Genomic_DNA"/>
</dbReference>
<dbReference type="AlphaFoldDB" id="W1YLZ3"/>
<organism evidence="1">
    <name type="scientific">human gut metagenome</name>
    <dbReference type="NCBI Taxonomy" id="408170"/>
    <lineage>
        <taxon>unclassified sequences</taxon>
        <taxon>metagenomes</taxon>
        <taxon>organismal metagenomes</taxon>
    </lineage>
</organism>
<feature type="non-terminal residue" evidence="1">
    <location>
        <position position="1"/>
    </location>
</feature>
<name>W1YLZ3_9ZZZZ</name>
<feature type="non-terminal residue" evidence="1">
    <location>
        <position position="99"/>
    </location>
</feature>
<comment type="caution">
    <text evidence="1">The sequence shown here is derived from an EMBL/GenBank/DDBJ whole genome shotgun (WGS) entry which is preliminary data.</text>
</comment>
<accession>W1YLZ3</accession>
<protein>
    <submittedName>
        <fullName evidence="1">KID repeat protein</fullName>
    </submittedName>
</protein>
<evidence type="ECO:0000313" key="1">
    <source>
        <dbReference type="EMBL" id="ETJ43497.1"/>
    </source>
</evidence>
<reference evidence="1" key="1">
    <citation type="submission" date="2013-12" db="EMBL/GenBank/DDBJ databases">
        <title>A Varibaculum cambriense genome reconstructed from a premature infant gut community with otherwise low bacterial novelty that shifts toward anaerobic metabolism during the third week of life.</title>
        <authorList>
            <person name="Brown C.T."/>
            <person name="Sharon I."/>
            <person name="Thomas B.C."/>
            <person name="Castelle C.J."/>
            <person name="Morowitz M.J."/>
            <person name="Banfield J.F."/>
        </authorList>
    </citation>
    <scope>NUCLEOTIDE SEQUENCE</scope>
</reference>
<proteinExistence type="predicted"/>
<sequence length="99" mass="10966">LKGRVDRHDQRLDYLHDNIVDNSTRITVVEDGVKANAKDINVVGNIALENRQFIGNNKAAIDKNTKAIDALKGQVGTTIKNIETTINNKITENNVTINK</sequence>
<gene>
    <name evidence="1" type="ORF">Q604_UNBC02499G0001</name>
</gene>